<comment type="caution">
    <text evidence="1">The sequence shown here is derived from an EMBL/GenBank/DDBJ whole genome shotgun (WGS) entry which is preliminary data.</text>
</comment>
<name>A0ACC3MCB4_9PEZI</name>
<accession>A0ACC3MCB4</accession>
<dbReference type="EMBL" id="JAUTXU010000332">
    <property type="protein sequence ID" value="KAK3684658.1"/>
    <property type="molecule type" value="Genomic_DNA"/>
</dbReference>
<keyword evidence="2" id="KW-1185">Reference proteome</keyword>
<gene>
    <name evidence="1" type="ORF">LTR37_020059</name>
</gene>
<organism evidence="1 2">
    <name type="scientific">Vermiconidia calcicola</name>
    <dbReference type="NCBI Taxonomy" id="1690605"/>
    <lineage>
        <taxon>Eukaryota</taxon>
        <taxon>Fungi</taxon>
        <taxon>Dikarya</taxon>
        <taxon>Ascomycota</taxon>
        <taxon>Pezizomycotina</taxon>
        <taxon>Dothideomycetes</taxon>
        <taxon>Dothideomycetidae</taxon>
        <taxon>Mycosphaerellales</taxon>
        <taxon>Extremaceae</taxon>
        <taxon>Vermiconidia</taxon>
    </lineage>
</organism>
<dbReference type="Proteomes" id="UP001281147">
    <property type="component" value="Unassembled WGS sequence"/>
</dbReference>
<sequence>MASMNLNPYIPGTVQYDRRQFDLQQIEQTLQNYQQAAQQRQIMQQRLMAQQSMYYQQFVQQQAMQAEMHRAVVEYQHELQDRQDYFEERQLRARAQQLRSKRNGDKYRARMEEEDYRARKEKCKRQQMFVKQYISHVNDRERHYEDLERERAEGQWLSPPEERWPIQSRQNHHRHKEALRQVRVVPERMSGRYYQPCPPASIKGDPWSSARRDRTVATSSKSAQHEQIQYQTQPRADDIPVRVLSGSGDANPNGDGHSFRVDFTCYLIPPECVVPVMVNKEWIMSYFNISKGHWNSKLESAELETPVWISYRRGLINNVNNIIQRFAEHIRHPGFVTKNDRYRFAFMFSVDTGKPPPYRYWLTSANVDALMYWTLQNKEKREQDNRVKWWIYILEVLPDAKTVKFETEIHPRRYAKTSKEDRTLLPPLPDTQEAREAEKRLKADQEKLLKKAGTLLRYGIVLLSPLPKVQYPGPEQIGDGYNVDVHIFLVHPWDVQIRQVGNDPEYIINMHDVAPIEHCVGPWGFLKESSLTMIKNEIIRAACKAFWAPSLVRTDHFEGRWRWGHALTARSEAGEYSVREDNIDIIRESLINSHGHGWIWHFYLAEIWADESGWMETKSVRPDLFPPRALPPEREVSLASRALVNS</sequence>
<reference evidence="1" key="1">
    <citation type="submission" date="2023-07" db="EMBL/GenBank/DDBJ databases">
        <title>Black Yeasts Isolated from many extreme environments.</title>
        <authorList>
            <person name="Coleine C."/>
            <person name="Stajich J.E."/>
            <person name="Selbmann L."/>
        </authorList>
    </citation>
    <scope>NUCLEOTIDE SEQUENCE</scope>
    <source>
        <strain evidence="1">CCFEE 5714</strain>
    </source>
</reference>
<protein>
    <submittedName>
        <fullName evidence="1">Uncharacterized protein</fullName>
    </submittedName>
</protein>
<evidence type="ECO:0000313" key="2">
    <source>
        <dbReference type="Proteomes" id="UP001281147"/>
    </source>
</evidence>
<proteinExistence type="predicted"/>
<evidence type="ECO:0000313" key="1">
    <source>
        <dbReference type="EMBL" id="KAK3684658.1"/>
    </source>
</evidence>